<dbReference type="Pfam" id="PF14825">
    <property type="entry name" value="CFAP77"/>
    <property type="match status" value="1"/>
</dbReference>
<keyword evidence="2" id="KW-0282">Flagellum</keyword>
<comment type="caution">
    <text evidence="2">The sequence shown here is derived from an EMBL/GenBank/DDBJ whole genome shotgun (WGS) entry which is preliminary data.</text>
</comment>
<name>A0A6A5DAP5_SCHHA</name>
<accession>A0A6A5DAP5</accession>
<reference evidence="2" key="3">
    <citation type="submission" date="2021-06" db="EMBL/GenBank/DDBJ databases">
        <title>Chromosome-level genome assembly for S. haematobium.</title>
        <authorList>
            <person name="Stroehlein A.J."/>
        </authorList>
    </citation>
    <scope>NUCLEOTIDE SEQUENCE</scope>
</reference>
<dbReference type="InterPro" id="IPR029147">
    <property type="entry name" value="CFAP77"/>
</dbReference>
<protein>
    <submittedName>
        <fullName evidence="2">Cilia- and flagella-associated protein 77, variant 2</fullName>
    </submittedName>
</protein>
<reference evidence="2" key="1">
    <citation type="journal article" date="2012" name="Nat. Genet.">
        <title>Whole-genome sequence of Schistosoma haematobium.</title>
        <authorList>
            <person name="Young N.D."/>
            <person name="Jex A.R."/>
            <person name="Li B."/>
            <person name="Liu S."/>
            <person name="Yang L."/>
            <person name="Xiong Z."/>
            <person name="Li Y."/>
            <person name="Cantacessi C."/>
            <person name="Hall R.S."/>
            <person name="Xu X."/>
            <person name="Chen F."/>
            <person name="Wu X."/>
            <person name="Zerlotini A."/>
            <person name="Oliveira G."/>
            <person name="Hofmann A."/>
            <person name="Zhang G."/>
            <person name="Fang X."/>
            <person name="Kang Y."/>
            <person name="Campbell B.E."/>
            <person name="Loukas A."/>
            <person name="Ranganathan S."/>
            <person name="Rollinson D."/>
            <person name="Rinaldi G."/>
            <person name="Brindley P.J."/>
            <person name="Yang H."/>
            <person name="Wang J."/>
            <person name="Wang J."/>
            <person name="Gasser R.B."/>
        </authorList>
    </citation>
    <scope>NUCLEOTIDE SEQUENCE</scope>
</reference>
<dbReference type="PANTHER" id="PTHR28617">
    <property type="entry name" value="CILIA- AND FLAGELLA-ASSOCIATED PROTEIN 77"/>
    <property type="match status" value="1"/>
</dbReference>
<dbReference type="CTD" id="24588204"/>
<evidence type="ECO:0000313" key="3">
    <source>
        <dbReference type="Proteomes" id="UP000471633"/>
    </source>
</evidence>
<reference evidence="2" key="2">
    <citation type="journal article" date="2019" name="Gigascience">
        <title>High-quality Schistosoma haematobium genome achieved by single-molecule and long-range sequencing.</title>
        <authorList>
            <person name="Stroehlein A.J."/>
            <person name="Korhonen P.K."/>
            <person name="Chong T.M."/>
            <person name="Lim Y.L."/>
            <person name="Chan K.G."/>
            <person name="Webster B."/>
            <person name="Rollinson D."/>
            <person name="Brindley P.J."/>
            <person name="Gasser R.B."/>
            <person name="Young N.D."/>
        </authorList>
    </citation>
    <scope>NUCLEOTIDE SEQUENCE</scope>
</reference>
<dbReference type="PANTHER" id="PTHR28617:SF1">
    <property type="entry name" value="CILIA- AND FLAGELLA-ASSOCIATED PROTEIN 77"/>
    <property type="match status" value="1"/>
</dbReference>
<evidence type="ECO:0000313" key="2">
    <source>
        <dbReference type="EMBL" id="KAH9585015.1"/>
    </source>
</evidence>
<dbReference type="GeneID" id="24588204"/>
<dbReference type="KEGG" id="shx:MS3_00006410"/>
<reference evidence="2" key="4">
    <citation type="journal article" date="2022" name="PLoS Pathog.">
        <title>Chromosome-level genome of Schistosoma haematobium underpins genome-wide explorations of molecular variation.</title>
        <authorList>
            <person name="Stroehlein A.J."/>
            <person name="Korhonen P.K."/>
            <person name="Lee V.V."/>
            <person name="Ralph S.A."/>
            <person name="Mentink-Kane M."/>
            <person name="You H."/>
            <person name="McManus D.P."/>
            <person name="Tchuente L.T."/>
            <person name="Stothard J.R."/>
            <person name="Kaur P."/>
            <person name="Dudchenko O."/>
            <person name="Aiden E.L."/>
            <person name="Yang B."/>
            <person name="Yang H."/>
            <person name="Emery A.M."/>
            <person name="Webster B.L."/>
            <person name="Brindley P.J."/>
            <person name="Rollinson D."/>
            <person name="Chang B.C.H."/>
            <person name="Gasser R.B."/>
            <person name="Young N.D."/>
        </authorList>
    </citation>
    <scope>NUCLEOTIDE SEQUENCE</scope>
</reference>
<evidence type="ECO:0000256" key="1">
    <source>
        <dbReference type="SAM" id="MobiDB-lite"/>
    </source>
</evidence>
<proteinExistence type="predicted"/>
<organism evidence="2 3">
    <name type="scientific">Schistosoma haematobium</name>
    <name type="common">Blood fluke</name>
    <dbReference type="NCBI Taxonomy" id="6185"/>
    <lineage>
        <taxon>Eukaryota</taxon>
        <taxon>Metazoa</taxon>
        <taxon>Spiralia</taxon>
        <taxon>Lophotrochozoa</taxon>
        <taxon>Platyhelminthes</taxon>
        <taxon>Trematoda</taxon>
        <taxon>Digenea</taxon>
        <taxon>Strigeidida</taxon>
        <taxon>Schistosomatoidea</taxon>
        <taxon>Schistosomatidae</taxon>
        <taxon>Schistosoma</taxon>
    </lineage>
</organism>
<gene>
    <name evidence="2" type="primary">CFAP77_1</name>
    <name evidence="2" type="ORF">MS3_00006410</name>
</gene>
<dbReference type="Proteomes" id="UP000471633">
    <property type="component" value="Unassembled WGS sequence"/>
</dbReference>
<keyword evidence="2" id="KW-0969">Cilium</keyword>
<feature type="compositionally biased region" description="Basic and acidic residues" evidence="1">
    <location>
        <begin position="139"/>
        <end position="149"/>
    </location>
</feature>
<sequence length="272" mass="31427">MLTTSDTFTNMKTGKPEYSRGWQYTATNLLGDKRESMCKNVLLQRSILGRSDTHCLKVPPPPFTYGIKNVKTSGVSDALHWIDDTTIRQKSNDHIYLTRDFVALNCDSVRQGVTTSKEMTHFRELHDRLRSKQAKRRSRTESPKLHLDVTHGMPNKASTPIQEILSNKYQKDWIDAQMRKSDKIEAKLVGLTSMSRRVNHPDTDAMVKRNCMRKNKEESFWKLKRFEQNAVGRINTFRNEECRRLAFEKDKSSKISRIGLHGHGIQRTGECA</sequence>
<dbReference type="RefSeq" id="XP_012792029.2">
    <property type="nucleotide sequence ID" value="XM_012936575.3"/>
</dbReference>
<dbReference type="AlphaFoldDB" id="A0A6A5DAP5"/>
<keyword evidence="2" id="KW-0966">Cell projection</keyword>
<dbReference type="EMBL" id="AMPZ03000004">
    <property type="protein sequence ID" value="KAH9585015.1"/>
    <property type="molecule type" value="Genomic_DNA"/>
</dbReference>
<keyword evidence="3" id="KW-1185">Reference proteome</keyword>
<feature type="region of interest" description="Disordered" evidence="1">
    <location>
        <begin position="129"/>
        <end position="157"/>
    </location>
</feature>